<accession>A0A8S5Q2U4</accession>
<name>A0A8S5Q2U4_9CAUD</name>
<evidence type="ECO:0000313" key="1">
    <source>
        <dbReference type="EMBL" id="DAE13153.1"/>
    </source>
</evidence>
<organism evidence="1">
    <name type="scientific">Siphoviridae sp. ctLqe90</name>
    <dbReference type="NCBI Taxonomy" id="2825456"/>
    <lineage>
        <taxon>Viruses</taxon>
        <taxon>Duplodnaviria</taxon>
        <taxon>Heunggongvirae</taxon>
        <taxon>Uroviricota</taxon>
        <taxon>Caudoviricetes</taxon>
    </lineage>
</organism>
<dbReference type="EMBL" id="BK015564">
    <property type="protein sequence ID" value="DAE13153.1"/>
    <property type="molecule type" value="Genomic_DNA"/>
</dbReference>
<proteinExistence type="predicted"/>
<sequence>MQVVETKIAKNETNFLSWNYTCPVCNKQMVSIEKDGCSSFKSVFPPMTQISDKEFTDIKKDVGEKGIYLFSEI</sequence>
<reference evidence="1" key="1">
    <citation type="journal article" date="2021" name="Proc. Natl. Acad. Sci. U.S.A.">
        <title>A Catalog of Tens of Thousands of Viruses from Human Metagenomes Reveals Hidden Associations with Chronic Diseases.</title>
        <authorList>
            <person name="Tisza M.J."/>
            <person name="Buck C.B."/>
        </authorList>
    </citation>
    <scope>NUCLEOTIDE SEQUENCE</scope>
    <source>
        <strain evidence="1">CtLqe90</strain>
    </source>
</reference>
<protein>
    <submittedName>
        <fullName evidence="1">Uncharacterized protein</fullName>
    </submittedName>
</protein>